<dbReference type="GO" id="GO:0005762">
    <property type="term" value="C:mitochondrial large ribosomal subunit"/>
    <property type="evidence" value="ECO:0007669"/>
    <property type="project" value="TreeGrafter"/>
</dbReference>
<gene>
    <name evidence="5" type="ORF">DFA_09412</name>
</gene>
<sequence length="146" mass="16400">MSMLGNIVSSFTKAASLNPHYANLMKRSQRGLYGGKLIQYGNIISFSHKKTRRNWKPNVQAKTYFSHLLDAEVKVNVTTYTIRCIDKAGTFDNYILKTKNKDMASELGTDLKSVLKNVLKQQQEITQQMAIENNSTSSSSTTSTLL</sequence>
<protein>
    <recommendedName>
        <fullName evidence="4">Large ribosomal subunit protein bL28m</fullName>
    </recommendedName>
</protein>
<keyword evidence="6" id="KW-1185">Reference proteome</keyword>
<dbReference type="InterPro" id="IPR026569">
    <property type="entry name" value="Ribosomal_bL28"/>
</dbReference>
<evidence type="ECO:0000256" key="2">
    <source>
        <dbReference type="ARBA" id="ARBA00022980"/>
    </source>
</evidence>
<evidence type="ECO:0000313" key="5">
    <source>
        <dbReference type="EMBL" id="EGG16381.1"/>
    </source>
</evidence>
<proteinExistence type="inferred from homology"/>
<keyword evidence="2" id="KW-0689">Ribosomal protein</keyword>
<accession>F4Q7J9</accession>
<dbReference type="GO" id="GO:0003735">
    <property type="term" value="F:structural constituent of ribosome"/>
    <property type="evidence" value="ECO:0007669"/>
    <property type="project" value="InterPro"/>
</dbReference>
<keyword evidence="3" id="KW-0687">Ribonucleoprotein</keyword>
<dbReference type="GeneID" id="14868270"/>
<dbReference type="RefSeq" id="XP_004354765.1">
    <property type="nucleotide sequence ID" value="XM_004354713.1"/>
</dbReference>
<dbReference type="KEGG" id="dfa:DFA_09412"/>
<comment type="similarity">
    <text evidence="1">Belongs to the bacterial ribosomal protein bL28 family.</text>
</comment>
<dbReference type="Proteomes" id="UP000007797">
    <property type="component" value="Unassembled WGS sequence"/>
</dbReference>
<dbReference type="PANTHER" id="PTHR13528:SF2">
    <property type="entry name" value="LARGE RIBOSOMAL SUBUNIT PROTEIN BL28M"/>
    <property type="match status" value="1"/>
</dbReference>
<dbReference type="Pfam" id="PF00830">
    <property type="entry name" value="Ribosomal_L28"/>
    <property type="match status" value="1"/>
</dbReference>
<evidence type="ECO:0000256" key="3">
    <source>
        <dbReference type="ARBA" id="ARBA00023274"/>
    </source>
</evidence>
<dbReference type="STRING" id="1054147.F4Q7J9"/>
<name>F4Q7J9_CACFS</name>
<dbReference type="PANTHER" id="PTHR13528">
    <property type="entry name" value="39S RIBOSOMAL PROTEIN L28, MITOCHONDRIAL"/>
    <property type="match status" value="1"/>
</dbReference>
<reference evidence="6" key="1">
    <citation type="journal article" date="2011" name="Genome Res.">
        <title>Phylogeny-wide analysis of social amoeba genomes highlights ancient origins for complex intercellular communication.</title>
        <authorList>
            <person name="Heidel A.J."/>
            <person name="Lawal H.M."/>
            <person name="Felder M."/>
            <person name="Schilde C."/>
            <person name="Helps N.R."/>
            <person name="Tunggal B."/>
            <person name="Rivero F."/>
            <person name="John U."/>
            <person name="Schleicher M."/>
            <person name="Eichinger L."/>
            <person name="Platzer M."/>
            <person name="Noegel A.A."/>
            <person name="Schaap P."/>
            <person name="Gloeckner G."/>
        </authorList>
    </citation>
    <scope>NUCLEOTIDE SEQUENCE [LARGE SCALE GENOMIC DNA]</scope>
    <source>
        <strain evidence="6">SH3</strain>
    </source>
</reference>
<dbReference type="FunFam" id="2.30.170.40:FF:000003">
    <property type="entry name" value="54S ribosomal protein L24"/>
    <property type="match status" value="1"/>
</dbReference>
<dbReference type="EMBL" id="GL883024">
    <property type="protein sequence ID" value="EGG16381.1"/>
    <property type="molecule type" value="Genomic_DNA"/>
</dbReference>
<evidence type="ECO:0000256" key="1">
    <source>
        <dbReference type="ARBA" id="ARBA00008760"/>
    </source>
</evidence>
<evidence type="ECO:0000256" key="4">
    <source>
        <dbReference type="ARBA" id="ARBA00035269"/>
    </source>
</evidence>
<organism evidence="5 6">
    <name type="scientific">Cavenderia fasciculata</name>
    <name type="common">Slime mold</name>
    <name type="synonym">Dictyostelium fasciculatum</name>
    <dbReference type="NCBI Taxonomy" id="261658"/>
    <lineage>
        <taxon>Eukaryota</taxon>
        <taxon>Amoebozoa</taxon>
        <taxon>Evosea</taxon>
        <taxon>Eumycetozoa</taxon>
        <taxon>Dictyostelia</taxon>
        <taxon>Acytosteliales</taxon>
        <taxon>Cavenderiaceae</taxon>
        <taxon>Cavenderia</taxon>
    </lineage>
</organism>
<dbReference type="SUPFAM" id="SSF143800">
    <property type="entry name" value="L28p-like"/>
    <property type="match status" value="1"/>
</dbReference>
<dbReference type="OMA" id="FTTHAMR"/>
<dbReference type="InterPro" id="IPR034704">
    <property type="entry name" value="Ribosomal_bL28/bL31-like_sf"/>
</dbReference>
<evidence type="ECO:0000313" key="6">
    <source>
        <dbReference type="Proteomes" id="UP000007797"/>
    </source>
</evidence>
<dbReference type="OrthoDB" id="361870at2759"/>
<dbReference type="InterPro" id="IPR037147">
    <property type="entry name" value="Ribosomal_bL28_sf"/>
</dbReference>
<dbReference type="AlphaFoldDB" id="F4Q7J9"/>
<dbReference type="Gene3D" id="2.30.170.40">
    <property type="entry name" value="Ribosomal protein L28/L24"/>
    <property type="match status" value="1"/>
</dbReference>